<proteinExistence type="predicted"/>
<accession>A0A436ZX47</accession>
<feature type="region of interest" description="Disordered" evidence="1">
    <location>
        <begin position="1"/>
        <end position="27"/>
    </location>
</feature>
<evidence type="ECO:0000259" key="2">
    <source>
        <dbReference type="PROSITE" id="PS50097"/>
    </source>
</evidence>
<dbReference type="PANTHER" id="PTHR47843:SF2">
    <property type="entry name" value="BTB DOMAIN-CONTAINING PROTEIN"/>
    <property type="match status" value="1"/>
</dbReference>
<name>A0A436ZX47_ARTFL</name>
<dbReference type="RefSeq" id="XP_067489084.1">
    <property type="nucleotide sequence ID" value="XM_067637582.1"/>
</dbReference>
<feature type="domain" description="BTB" evidence="2">
    <location>
        <begin position="52"/>
        <end position="121"/>
    </location>
</feature>
<dbReference type="CDD" id="cd18186">
    <property type="entry name" value="BTB_POZ_ZBTB_KLHL-like"/>
    <property type="match status" value="1"/>
</dbReference>
<evidence type="ECO:0000313" key="3">
    <source>
        <dbReference type="EMBL" id="RVD83540.1"/>
    </source>
</evidence>
<dbReference type="OrthoDB" id="6359816at2759"/>
<comment type="caution">
    <text evidence="3">The sequence shown here is derived from an EMBL/GenBank/DDBJ whole genome shotgun (WGS) entry which is preliminary data.</text>
</comment>
<dbReference type="AlphaFoldDB" id="A0A436ZX47"/>
<keyword evidence="4" id="KW-1185">Reference proteome</keyword>
<dbReference type="InterPro" id="IPR000210">
    <property type="entry name" value="BTB/POZ_dom"/>
</dbReference>
<dbReference type="SMART" id="SM00225">
    <property type="entry name" value="BTB"/>
    <property type="match status" value="1"/>
</dbReference>
<sequence>MSSAQDKAQSSPASSDPETERQESIPVKRAKINIPCMEEGSLLSLLANPRFSDIKVIVGEERMQYDLHRAIICLQSTFFEAACKEGFIEGNTQEIDLPDIEPEAFEAVATWLYSGGFSIKGKLNTERFCELYKAADFLGIDSLKRAMMSGVAKSLKDDIQKKSTEGAAVEKTVENPLGLIYSLTKVAPCSDWQGLRQVTDKAIPQYRLSGSWLRGLADSDPAEINGYFTAILLDSYQELINSIFCSSCTKQVRSGAGKCHFCRKSVNYYKRESPHEPTTNMALGYINI</sequence>
<dbReference type="EMBL" id="SAEB01000009">
    <property type="protein sequence ID" value="RVD83540.1"/>
    <property type="molecule type" value="Genomic_DNA"/>
</dbReference>
<dbReference type="STRING" id="97331.A0A436ZX47"/>
<dbReference type="SUPFAM" id="SSF54695">
    <property type="entry name" value="POZ domain"/>
    <property type="match status" value="1"/>
</dbReference>
<evidence type="ECO:0000313" key="4">
    <source>
        <dbReference type="Proteomes" id="UP000283090"/>
    </source>
</evidence>
<dbReference type="VEuPathDB" id="FungiDB:DFL_007926"/>
<gene>
    <name evidence="3" type="ORF">DFL_007926</name>
</gene>
<dbReference type="PROSITE" id="PS50097">
    <property type="entry name" value="BTB"/>
    <property type="match status" value="1"/>
</dbReference>
<dbReference type="Pfam" id="PF00651">
    <property type="entry name" value="BTB"/>
    <property type="match status" value="1"/>
</dbReference>
<organism evidence="3 4">
    <name type="scientific">Arthrobotrys flagrans</name>
    <name type="common">Nematode-trapping fungus</name>
    <name type="synonym">Trichothecium flagrans</name>
    <dbReference type="NCBI Taxonomy" id="97331"/>
    <lineage>
        <taxon>Eukaryota</taxon>
        <taxon>Fungi</taxon>
        <taxon>Dikarya</taxon>
        <taxon>Ascomycota</taxon>
        <taxon>Pezizomycotina</taxon>
        <taxon>Orbiliomycetes</taxon>
        <taxon>Orbiliales</taxon>
        <taxon>Orbiliaceae</taxon>
        <taxon>Arthrobotrys</taxon>
    </lineage>
</organism>
<dbReference type="Proteomes" id="UP000283090">
    <property type="component" value="Unassembled WGS sequence"/>
</dbReference>
<feature type="compositionally biased region" description="Polar residues" evidence="1">
    <location>
        <begin position="1"/>
        <end position="16"/>
    </location>
</feature>
<evidence type="ECO:0000256" key="1">
    <source>
        <dbReference type="SAM" id="MobiDB-lite"/>
    </source>
</evidence>
<reference evidence="3 4" key="1">
    <citation type="submission" date="2019-01" db="EMBL/GenBank/DDBJ databases">
        <title>Intercellular communication is required for trap formation in the nematode-trapping fungus Duddingtonia flagrans.</title>
        <authorList>
            <person name="Youssar L."/>
            <person name="Wernet V."/>
            <person name="Hensel N."/>
            <person name="Hildebrandt H.-G."/>
            <person name="Fischer R."/>
        </authorList>
    </citation>
    <scope>NUCLEOTIDE SEQUENCE [LARGE SCALE GENOMIC DNA]</scope>
    <source>
        <strain evidence="3 4">CBS H-5679</strain>
    </source>
</reference>
<dbReference type="GeneID" id="93590237"/>
<dbReference type="InterPro" id="IPR011333">
    <property type="entry name" value="SKP1/BTB/POZ_sf"/>
</dbReference>
<protein>
    <recommendedName>
        <fullName evidence="2">BTB domain-containing protein</fullName>
    </recommendedName>
</protein>
<dbReference type="Gene3D" id="3.30.710.10">
    <property type="entry name" value="Potassium Channel Kv1.1, Chain A"/>
    <property type="match status" value="1"/>
</dbReference>
<dbReference type="PANTHER" id="PTHR47843">
    <property type="entry name" value="BTB DOMAIN-CONTAINING PROTEIN-RELATED"/>
    <property type="match status" value="1"/>
</dbReference>